<dbReference type="PANTHER" id="PTHR36617:SF5">
    <property type="entry name" value="OS05G0421675 PROTEIN"/>
    <property type="match status" value="1"/>
</dbReference>
<evidence type="ECO:0000313" key="1">
    <source>
        <dbReference type="EMBL" id="GMI79579.1"/>
    </source>
</evidence>
<name>A0A9W7LWD3_HIBTR</name>
<dbReference type="PANTHER" id="PTHR36617">
    <property type="entry name" value="PROTEIN, PUTATIVE-RELATED"/>
    <property type="match status" value="1"/>
</dbReference>
<organism evidence="1 2">
    <name type="scientific">Hibiscus trionum</name>
    <name type="common">Flower of an hour</name>
    <dbReference type="NCBI Taxonomy" id="183268"/>
    <lineage>
        <taxon>Eukaryota</taxon>
        <taxon>Viridiplantae</taxon>
        <taxon>Streptophyta</taxon>
        <taxon>Embryophyta</taxon>
        <taxon>Tracheophyta</taxon>
        <taxon>Spermatophyta</taxon>
        <taxon>Magnoliopsida</taxon>
        <taxon>eudicotyledons</taxon>
        <taxon>Gunneridae</taxon>
        <taxon>Pentapetalae</taxon>
        <taxon>rosids</taxon>
        <taxon>malvids</taxon>
        <taxon>Malvales</taxon>
        <taxon>Malvaceae</taxon>
        <taxon>Malvoideae</taxon>
        <taxon>Hibiscus</taxon>
    </lineage>
</organism>
<dbReference type="OrthoDB" id="1002578at2759"/>
<protein>
    <recommendedName>
        <fullName evidence="3">Reverse transcriptase zinc-binding domain-containing protein</fullName>
    </recommendedName>
</protein>
<evidence type="ECO:0008006" key="3">
    <source>
        <dbReference type="Google" id="ProtNLM"/>
    </source>
</evidence>
<sequence>MTDGELGIRDLNLQNRALLGKWIWKFSNERDILWKKAICSKYNLDSTSLYPVLSNSPLNSWIWKGIVNSFAYNDTMGFALQDNLCIHVRDGKSILFWSDVWISEAPLQIIFLRVFALSINKSGKVLDFGSKINLSWVWNIVLRRRLFDWEVER</sequence>
<comment type="caution">
    <text evidence="1">The sequence shown here is derived from an EMBL/GenBank/DDBJ whole genome shotgun (WGS) entry which is preliminary data.</text>
</comment>
<dbReference type="EMBL" id="BSYR01000016">
    <property type="protein sequence ID" value="GMI79579.1"/>
    <property type="molecule type" value="Genomic_DNA"/>
</dbReference>
<keyword evidence="2" id="KW-1185">Reference proteome</keyword>
<dbReference type="Proteomes" id="UP001165190">
    <property type="component" value="Unassembled WGS sequence"/>
</dbReference>
<dbReference type="AlphaFoldDB" id="A0A9W7LWD3"/>
<evidence type="ECO:0000313" key="2">
    <source>
        <dbReference type="Proteomes" id="UP001165190"/>
    </source>
</evidence>
<accession>A0A9W7LWD3</accession>
<gene>
    <name evidence="1" type="ORF">HRI_001627200</name>
</gene>
<reference evidence="1" key="1">
    <citation type="submission" date="2023-05" db="EMBL/GenBank/DDBJ databases">
        <title>Genome and transcriptome analyses reveal genes involved in the formation of fine ridges on petal epidermal cells in Hibiscus trionum.</title>
        <authorList>
            <person name="Koshimizu S."/>
            <person name="Masuda S."/>
            <person name="Ishii T."/>
            <person name="Shirasu K."/>
            <person name="Hoshino A."/>
            <person name="Arita M."/>
        </authorList>
    </citation>
    <scope>NUCLEOTIDE SEQUENCE</scope>
    <source>
        <strain evidence="1">Hamamatsu line</strain>
    </source>
</reference>
<proteinExistence type="predicted"/>